<proteinExistence type="predicted"/>
<organism evidence="1 2">
    <name type="scientific">Pseudoalteromonas phenolica</name>
    <dbReference type="NCBI Taxonomy" id="161398"/>
    <lineage>
        <taxon>Bacteria</taxon>
        <taxon>Pseudomonadati</taxon>
        <taxon>Pseudomonadota</taxon>
        <taxon>Gammaproteobacteria</taxon>
        <taxon>Alteromonadales</taxon>
        <taxon>Pseudoalteromonadaceae</taxon>
        <taxon>Pseudoalteromonas</taxon>
    </lineage>
</organism>
<dbReference type="AlphaFoldDB" id="A0A5S3YQ84"/>
<dbReference type="EMBL" id="PNCM01000034">
    <property type="protein sequence ID" value="TMP78869.1"/>
    <property type="molecule type" value="Genomic_DNA"/>
</dbReference>
<gene>
    <name evidence="1" type="ORF">CWB73_15215</name>
</gene>
<reference evidence="1 2" key="1">
    <citation type="submission" date="2017-12" db="EMBL/GenBank/DDBJ databases">
        <authorList>
            <person name="Paulsen S."/>
            <person name="Gram L.K."/>
        </authorList>
    </citation>
    <scope>NUCLEOTIDE SEQUENCE [LARGE SCALE GENOMIC DNA]</scope>
    <source>
        <strain evidence="1 2">S1189</strain>
    </source>
</reference>
<reference evidence="2" key="2">
    <citation type="submission" date="2019-06" db="EMBL/GenBank/DDBJ databases">
        <title>Co-occurence of chitin degradation, pigmentation and bioactivity in marine Pseudoalteromonas.</title>
        <authorList>
            <person name="Sonnenschein E.C."/>
            <person name="Bech P.K."/>
        </authorList>
    </citation>
    <scope>NUCLEOTIDE SEQUENCE [LARGE SCALE GENOMIC DNA]</scope>
    <source>
        <strain evidence="2">S1189</strain>
    </source>
</reference>
<name>A0A5S3YQ84_9GAMM</name>
<evidence type="ECO:0000313" key="1">
    <source>
        <dbReference type="EMBL" id="TMP78869.1"/>
    </source>
</evidence>
<dbReference type="OrthoDB" id="6058000at2"/>
<accession>A0A5S3YQ84</accession>
<protein>
    <submittedName>
        <fullName evidence="1">Uncharacterized protein</fullName>
    </submittedName>
</protein>
<evidence type="ECO:0000313" key="2">
    <source>
        <dbReference type="Proteomes" id="UP000307362"/>
    </source>
</evidence>
<dbReference type="RefSeq" id="WP_138568408.1">
    <property type="nucleotide sequence ID" value="NZ_PNCM01000034.1"/>
</dbReference>
<dbReference type="Proteomes" id="UP000307362">
    <property type="component" value="Unassembled WGS sequence"/>
</dbReference>
<comment type="caution">
    <text evidence="1">The sequence shown here is derived from an EMBL/GenBank/DDBJ whole genome shotgun (WGS) entry which is preliminary data.</text>
</comment>
<sequence>MTDSVDTALLEILKLKKQRRKVVKRISNNIAYKPTFEADCYREALFYRFLELTESTHALYKSNLLVAAITTARSAHETLAVMWYHNSKLTHLIENKDLEHFSESMKRLLFGWSKTEEFPEKINVLTCIKSVDKKLEGSFGDFYDMLSEYAHPNYSGALGAYSEPNFKTYEVLFGEYPRSKETLKKHIEDSIVLGVNIFEVIQSDYEKLFTETLEVCVELHKEGKLEINLMQK</sequence>